<dbReference type="SUPFAM" id="SSF53474">
    <property type="entry name" value="alpha/beta-Hydrolases"/>
    <property type="match status" value="1"/>
</dbReference>
<protein>
    <recommendedName>
        <fullName evidence="2">Carboxypeptidase</fullName>
        <ecNumber evidence="2">3.4.16.-</ecNumber>
    </recommendedName>
</protein>
<feature type="domain" description="Rhodanese" evidence="3">
    <location>
        <begin position="55"/>
        <end position="210"/>
    </location>
</feature>
<dbReference type="PROSITE" id="PS00131">
    <property type="entry name" value="CARBOXYPEPT_SER_SER"/>
    <property type="match status" value="1"/>
</dbReference>
<gene>
    <name evidence="4" type="ORF">RFI_22883</name>
</gene>
<dbReference type="InterPro" id="IPR001563">
    <property type="entry name" value="Peptidase_S10"/>
</dbReference>
<dbReference type="Gene3D" id="3.40.250.10">
    <property type="entry name" value="Rhodanese-like domain"/>
    <property type="match status" value="1"/>
</dbReference>
<dbReference type="Pfam" id="PF00450">
    <property type="entry name" value="Peptidase_S10"/>
    <property type="match status" value="1"/>
</dbReference>
<keyword evidence="2" id="KW-0121">Carboxypeptidase</keyword>
<keyword evidence="2" id="KW-0378">Hydrolase</keyword>
<dbReference type="InterPro" id="IPR018202">
    <property type="entry name" value="Ser_caboxypep_ser_AS"/>
</dbReference>
<reference evidence="4 5" key="1">
    <citation type="journal article" date="2013" name="Curr. Biol.">
        <title>The Genome of the Foraminiferan Reticulomyxa filosa.</title>
        <authorList>
            <person name="Glockner G."/>
            <person name="Hulsmann N."/>
            <person name="Schleicher M."/>
            <person name="Noegel A.A."/>
            <person name="Eichinger L."/>
            <person name="Gallinger C."/>
            <person name="Pawlowski J."/>
            <person name="Sierra R."/>
            <person name="Euteneuer U."/>
            <person name="Pillet L."/>
            <person name="Moustafa A."/>
            <person name="Platzer M."/>
            <person name="Groth M."/>
            <person name="Szafranski K."/>
            <person name="Schliwa M."/>
        </authorList>
    </citation>
    <scope>NUCLEOTIDE SEQUENCE [LARGE SCALE GENOMIC DNA]</scope>
</reference>
<name>X6MLH4_RETFI</name>
<dbReference type="Gene3D" id="3.40.50.1820">
    <property type="entry name" value="alpha/beta hydrolase"/>
    <property type="match status" value="1"/>
</dbReference>
<dbReference type="EMBL" id="ASPP01020008">
    <property type="protein sequence ID" value="ETO14486.1"/>
    <property type="molecule type" value="Genomic_DNA"/>
</dbReference>
<dbReference type="PROSITE" id="PS50206">
    <property type="entry name" value="RHODANESE_3"/>
    <property type="match status" value="1"/>
</dbReference>
<comment type="similarity">
    <text evidence="1 2">Belongs to the peptidase S10 family.</text>
</comment>
<dbReference type="GO" id="GO:0006508">
    <property type="term" value="P:proteolysis"/>
    <property type="evidence" value="ECO:0007669"/>
    <property type="project" value="UniProtKB-KW"/>
</dbReference>
<keyword evidence="2" id="KW-0645">Protease</keyword>
<dbReference type="InterPro" id="IPR036873">
    <property type="entry name" value="Rhodanese-like_dom_sf"/>
</dbReference>
<organism evidence="4 5">
    <name type="scientific">Reticulomyxa filosa</name>
    <dbReference type="NCBI Taxonomy" id="46433"/>
    <lineage>
        <taxon>Eukaryota</taxon>
        <taxon>Sar</taxon>
        <taxon>Rhizaria</taxon>
        <taxon>Retaria</taxon>
        <taxon>Foraminifera</taxon>
        <taxon>Monothalamids</taxon>
        <taxon>Reticulomyxidae</taxon>
        <taxon>Reticulomyxa</taxon>
    </lineage>
</organism>
<dbReference type="PANTHER" id="PTHR11802:SF201">
    <property type="entry name" value="CARBOXYPEPTIDASE"/>
    <property type="match status" value="1"/>
</dbReference>
<dbReference type="PANTHER" id="PTHR11802">
    <property type="entry name" value="SERINE PROTEASE FAMILY S10 SERINE CARBOXYPEPTIDASE"/>
    <property type="match status" value="1"/>
</dbReference>
<dbReference type="PRINTS" id="PR00724">
    <property type="entry name" value="CRBOXYPTASEC"/>
</dbReference>
<evidence type="ECO:0000313" key="5">
    <source>
        <dbReference type="Proteomes" id="UP000023152"/>
    </source>
</evidence>
<dbReference type="InterPro" id="IPR001763">
    <property type="entry name" value="Rhodanese-like_dom"/>
</dbReference>
<dbReference type="AlphaFoldDB" id="X6MLH4"/>
<evidence type="ECO:0000256" key="1">
    <source>
        <dbReference type="ARBA" id="ARBA00009431"/>
    </source>
</evidence>
<dbReference type="SUPFAM" id="SSF52821">
    <property type="entry name" value="Rhodanese/Cell cycle control phosphatase"/>
    <property type="match status" value="1"/>
</dbReference>
<dbReference type="EC" id="3.4.16.-" evidence="2"/>
<evidence type="ECO:0000259" key="3">
    <source>
        <dbReference type="PROSITE" id="PS50206"/>
    </source>
</evidence>
<proteinExistence type="inferred from homology"/>
<evidence type="ECO:0000313" key="4">
    <source>
        <dbReference type="EMBL" id="ETO14486.1"/>
    </source>
</evidence>
<dbReference type="GO" id="GO:0004185">
    <property type="term" value="F:serine-type carboxypeptidase activity"/>
    <property type="evidence" value="ECO:0007669"/>
    <property type="project" value="UniProtKB-UniRule"/>
</dbReference>
<keyword evidence="5" id="KW-1185">Reference proteome</keyword>
<dbReference type="Proteomes" id="UP000023152">
    <property type="component" value="Unassembled WGS sequence"/>
</dbReference>
<evidence type="ECO:0000256" key="2">
    <source>
        <dbReference type="RuleBase" id="RU361156"/>
    </source>
</evidence>
<accession>X6MLH4</accession>
<dbReference type="SMART" id="SM00450">
    <property type="entry name" value="RHOD"/>
    <property type="match status" value="1"/>
</dbReference>
<sequence length="650" mass="74800">MSQASDKDNISNEEEKVDLKKKTEDLQMIRTWKTRQWAHNIKSDRLRDLLLDKDKSKDVVIVDCRVKNKDFEGGNIKNAVHVDFNEFDVKVVDIIKAYHHKPFIVFHCMYSQVRGPLCCQKYSLLCRILCTHAQDKDKSKSITEKLKTSVNEVHTWKQNENNNKMIENFVKEMTPLITNETLINNLWEQNVYVLERGFQNWVTLHHAEENLVENFDHKYWDKVHDEALGPLFWHKDDWKKLCQWRILYFFIGNCNIHIQMSITKIVIKDQLISSYSIFKISLESNSLLHKCYCTKNINTFNVLYSFVCFFVEILIKKERKQKQEFCFVTPVLVLKLLEKNCHSNMWYLISFVLFHLFTIHEAAILADEVTTLPGWDGPLPSRQFSGLLNIPGSNPPRYITIGLCNTKIEIVQKTLENRKIIQPLILLSVNFFVCISVVCFTCKKNFEQGPFNVNDQSVLINTTEVPVLFYNNYTWCKVANVIFLESPAGVGFSYCNGQEGPIDSCPDWNDTNVAQDNHVVLQQFFKYYPEYTENDFYIAGESYAGIYVPTLVMQIEADSSGIPPLKGIAVGDGCMGIGGQGGCNLDDAANFWQFMWGHAQLSNDLYNSILSSCGSCLEWGNCSSLSTCINYQNQGYMALGGYNSAVKKKK</sequence>
<dbReference type="InterPro" id="IPR029058">
    <property type="entry name" value="AB_hydrolase_fold"/>
</dbReference>
<dbReference type="OrthoDB" id="443318at2759"/>
<comment type="caution">
    <text evidence="4">The sequence shown here is derived from an EMBL/GenBank/DDBJ whole genome shotgun (WGS) entry which is preliminary data.</text>
</comment>